<organism evidence="2 3">
    <name type="scientific">Botrytis hyacinthi</name>
    <dbReference type="NCBI Taxonomy" id="278943"/>
    <lineage>
        <taxon>Eukaryota</taxon>
        <taxon>Fungi</taxon>
        <taxon>Dikarya</taxon>
        <taxon>Ascomycota</taxon>
        <taxon>Pezizomycotina</taxon>
        <taxon>Leotiomycetes</taxon>
        <taxon>Helotiales</taxon>
        <taxon>Sclerotiniaceae</taxon>
        <taxon>Botrytis</taxon>
    </lineage>
</organism>
<gene>
    <name evidence="2" type="ORF">BHYA_0280g00110</name>
</gene>
<sequence>MSHDETLFAAIYFMNSLEAGHLYMNGNSVPEPHNTKEVQQTPEAH</sequence>
<protein>
    <submittedName>
        <fullName evidence="2">Uncharacterized protein</fullName>
    </submittedName>
</protein>
<evidence type="ECO:0000313" key="3">
    <source>
        <dbReference type="Proteomes" id="UP000297814"/>
    </source>
</evidence>
<comment type="caution">
    <text evidence="2">The sequence shown here is derived from an EMBL/GenBank/DDBJ whole genome shotgun (WGS) entry which is preliminary data.</text>
</comment>
<feature type="region of interest" description="Disordered" evidence="1">
    <location>
        <begin position="25"/>
        <end position="45"/>
    </location>
</feature>
<dbReference type="AlphaFoldDB" id="A0A4Z1GA52"/>
<accession>A0A4Z1GA52</accession>
<evidence type="ECO:0000313" key="2">
    <source>
        <dbReference type="EMBL" id="TGO32908.1"/>
    </source>
</evidence>
<proteinExistence type="predicted"/>
<evidence type="ECO:0000256" key="1">
    <source>
        <dbReference type="SAM" id="MobiDB-lite"/>
    </source>
</evidence>
<name>A0A4Z1GA52_9HELO</name>
<dbReference type="Proteomes" id="UP000297814">
    <property type="component" value="Unassembled WGS sequence"/>
</dbReference>
<reference evidence="2 3" key="1">
    <citation type="submission" date="2017-12" db="EMBL/GenBank/DDBJ databases">
        <title>Comparative genomics of Botrytis spp.</title>
        <authorList>
            <person name="Valero-Jimenez C.A."/>
            <person name="Tapia P."/>
            <person name="Veloso J."/>
            <person name="Silva-Moreno E."/>
            <person name="Staats M."/>
            <person name="Valdes J.H."/>
            <person name="Van Kan J.A.L."/>
        </authorList>
    </citation>
    <scope>NUCLEOTIDE SEQUENCE [LARGE SCALE GENOMIC DNA]</scope>
    <source>
        <strain evidence="2 3">Bh0001</strain>
    </source>
</reference>
<keyword evidence="3" id="KW-1185">Reference proteome</keyword>
<dbReference type="EMBL" id="PQXK01000280">
    <property type="protein sequence ID" value="TGO32908.1"/>
    <property type="molecule type" value="Genomic_DNA"/>
</dbReference>